<feature type="domain" description="ApeI dehydratase-like" evidence="1">
    <location>
        <begin position="27"/>
        <end position="101"/>
    </location>
</feature>
<name>A0ABY5ZMY9_9BACT</name>
<proteinExistence type="predicted"/>
<dbReference type="Gene3D" id="3.10.129.10">
    <property type="entry name" value="Hotdog Thioesterase"/>
    <property type="match status" value="1"/>
</dbReference>
<dbReference type="Proteomes" id="UP001060414">
    <property type="component" value="Chromosome"/>
</dbReference>
<dbReference type="InterPro" id="IPR054545">
    <property type="entry name" value="ApeI-like"/>
</dbReference>
<dbReference type="InterPro" id="IPR029069">
    <property type="entry name" value="HotDog_dom_sf"/>
</dbReference>
<accession>A0ABY5ZMY9</accession>
<dbReference type="Pfam" id="PF22818">
    <property type="entry name" value="ApeI-like"/>
    <property type="match status" value="1"/>
</dbReference>
<dbReference type="RefSeq" id="WP_260747606.1">
    <property type="nucleotide sequence ID" value="NZ_CP092109.1"/>
</dbReference>
<keyword evidence="3" id="KW-1185">Reference proteome</keyword>
<gene>
    <name evidence="2" type="ORF">L9S41_16440</name>
</gene>
<sequence>MSQLRTEVAAAMTGPLAVDNDGWRVGRFRFAPDFIGFQGHFPEFPIVPAIVQVLAAQQVAETGLDGSLRFGAVENAKFLLQIRPDQEITVRCRLKPRDGKTLAECKLLCTGETAATFTLEFSRQD</sequence>
<evidence type="ECO:0000313" key="2">
    <source>
        <dbReference type="EMBL" id="UWZ79250.1"/>
    </source>
</evidence>
<dbReference type="EMBL" id="CP092109">
    <property type="protein sequence ID" value="UWZ79250.1"/>
    <property type="molecule type" value="Genomic_DNA"/>
</dbReference>
<evidence type="ECO:0000259" key="1">
    <source>
        <dbReference type="Pfam" id="PF22818"/>
    </source>
</evidence>
<dbReference type="SUPFAM" id="SSF54637">
    <property type="entry name" value="Thioesterase/thiol ester dehydrase-isomerase"/>
    <property type="match status" value="1"/>
</dbReference>
<protein>
    <recommendedName>
        <fullName evidence="1">ApeI dehydratase-like domain-containing protein</fullName>
    </recommendedName>
</protein>
<organism evidence="2 3">
    <name type="scientific">Geoalkalibacter halelectricus</name>
    <dbReference type="NCBI Taxonomy" id="2847045"/>
    <lineage>
        <taxon>Bacteria</taxon>
        <taxon>Pseudomonadati</taxon>
        <taxon>Thermodesulfobacteriota</taxon>
        <taxon>Desulfuromonadia</taxon>
        <taxon>Desulfuromonadales</taxon>
        <taxon>Geoalkalibacteraceae</taxon>
        <taxon>Geoalkalibacter</taxon>
    </lineage>
</organism>
<evidence type="ECO:0000313" key="3">
    <source>
        <dbReference type="Proteomes" id="UP001060414"/>
    </source>
</evidence>
<reference evidence="2" key="1">
    <citation type="journal article" date="2022" name="Environ. Microbiol.">
        <title>Geoalkalibacter halelectricus SAP #1 sp. nov. possessing extracellular electron transfer and mineral#reducing capabilities from a haloalkaline environment.</title>
        <authorList>
            <person name="Yadav S."/>
            <person name="Singh R."/>
            <person name="Sundharam S.S."/>
            <person name="Chaudhary S."/>
            <person name="Krishnamurthi S."/>
            <person name="Patil S.A."/>
        </authorList>
    </citation>
    <scope>NUCLEOTIDE SEQUENCE</scope>
    <source>
        <strain evidence="2">SAP-1</strain>
    </source>
</reference>